<dbReference type="Pfam" id="PF00294">
    <property type="entry name" value="PfkB"/>
    <property type="match status" value="1"/>
</dbReference>
<comment type="caution">
    <text evidence="7">The sequence shown here is derived from an EMBL/GenBank/DDBJ whole genome shotgun (WGS) entry which is preliminary data.</text>
</comment>
<keyword evidence="8" id="KW-1185">Reference proteome</keyword>
<keyword evidence="3" id="KW-0547">Nucleotide-binding</keyword>
<evidence type="ECO:0000256" key="2">
    <source>
        <dbReference type="ARBA" id="ARBA00022679"/>
    </source>
</evidence>
<organism evidence="7 8">
    <name type="scientific">Janthinobacterium lividum</name>
    <dbReference type="NCBI Taxonomy" id="29581"/>
    <lineage>
        <taxon>Bacteria</taxon>
        <taxon>Pseudomonadati</taxon>
        <taxon>Pseudomonadota</taxon>
        <taxon>Betaproteobacteria</taxon>
        <taxon>Burkholderiales</taxon>
        <taxon>Oxalobacteraceae</taxon>
        <taxon>Janthinobacterium</taxon>
    </lineage>
</organism>
<comment type="similarity">
    <text evidence="1">Belongs to the carbohydrate kinase PfkB family.</text>
</comment>
<dbReference type="RefSeq" id="WP_307778459.1">
    <property type="nucleotide sequence ID" value="NZ_JAVFKP010000001.1"/>
</dbReference>
<evidence type="ECO:0000256" key="5">
    <source>
        <dbReference type="ARBA" id="ARBA00022840"/>
    </source>
</evidence>
<dbReference type="CDD" id="cd01166">
    <property type="entry name" value="KdgK"/>
    <property type="match status" value="1"/>
</dbReference>
<dbReference type="PROSITE" id="PS00584">
    <property type="entry name" value="PFKB_KINASES_2"/>
    <property type="match status" value="1"/>
</dbReference>
<dbReference type="PANTHER" id="PTHR43085">
    <property type="entry name" value="HEXOKINASE FAMILY MEMBER"/>
    <property type="match status" value="1"/>
</dbReference>
<keyword evidence="4 7" id="KW-0418">Kinase</keyword>
<accession>A0ABU0XQB6</accession>
<keyword evidence="5" id="KW-0067">ATP-binding</keyword>
<gene>
    <name evidence="7" type="ORF">RB624_04600</name>
</gene>
<evidence type="ECO:0000313" key="8">
    <source>
        <dbReference type="Proteomes" id="UP001237592"/>
    </source>
</evidence>
<name>A0ABU0XQB6_9BURK</name>
<protein>
    <submittedName>
        <fullName evidence="7">Sugar kinase</fullName>
    </submittedName>
</protein>
<reference evidence="7 8" key="1">
    <citation type="submission" date="2023-08" db="EMBL/GenBank/DDBJ databases">
        <title>Draft genome sequence of Janthinobacterium lividum.</title>
        <authorList>
            <person name="Chun B.H."/>
            <person name="Lee Y."/>
        </authorList>
    </citation>
    <scope>NUCLEOTIDE SEQUENCE [LARGE SCALE GENOMIC DNA]</scope>
    <source>
        <strain evidence="7 8">AMJK</strain>
    </source>
</reference>
<dbReference type="Proteomes" id="UP001237592">
    <property type="component" value="Unassembled WGS sequence"/>
</dbReference>
<dbReference type="GO" id="GO:0016301">
    <property type="term" value="F:kinase activity"/>
    <property type="evidence" value="ECO:0007669"/>
    <property type="project" value="UniProtKB-KW"/>
</dbReference>
<keyword evidence="2" id="KW-0808">Transferase</keyword>
<evidence type="ECO:0000256" key="3">
    <source>
        <dbReference type="ARBA" id="ARBA00022741"/>
    </source>
</evidence>
<feature type="domain" description="Carbohydrate kinase PfkB" evidence="6">
    <location>
        <begin position="14"/>
        <end position="314"/>
    </location>
</feature>
<sequence length="324" mass="34176">MIKHEMLHGEHALDVVTYGEAMAMFVAEETGDLAAVAHFTRRLAGAETNVAIGLARLGLRVGWLSRVGDDSFGRFIRASVQAEGVDCSRVVTVAGQSSAFLLKEKAENGADPLVEYFRKGSAASRLAPEHFDPAYFLSARHLHATGVAAALSETSLAFAGQVLDFMRANGRSVSFDPNLRPSLWPSQAVMVEQVNRLAAKADWVLPGLGEGKILTGHDLPHDVAGFYLQQGARLVVIKLGAEGAYYRTADGDSGMVPGERVANVVDTVGAGDGFAAGLVSALLEGLPLAQAVRRGNRVGAFAIQVAGDMEGLPTRAQLDALVPS</sequence>
<evidence type="ECO:0000256" key="1">
    <source>
        <dbReference type="ARBA" id="ARBA00010688"/>
    </source>
</evidence>
<dbReference type="SUPFAM" id="SSF53613">
    <property type="entry name" value="Ribokinase-like"/>
    <property type="match status" value="1"/>
</dbReference>
<proteinExistence type="inferred from homology"/>
<dbReference type="PANTHER" id="PTHR43085:SF1">
    <property type="entry name" value="PSEUDOURIDINE KINASE-RELATED"/>
    <property type="match status" value="1"/>
</dbReference>
<dbReference type="InterPro" id="IPR011611">
    <property type="entry name" value="PfkB_dom"/>
</dbReference>
<evidence type="ECO:0000259" key="6">
    <source>
        <dbReference type="Pfam" id="PF00294"/>
    </source>
</evidence>
<dbReference type="Gene3D" id="3.40.1190.20">
    <property type="match status" value="1"/>
</dbReference>
<dbReference type="InterPro" id="IPR050306">
    <property type="entry name" value="PfkB_Carbo_kinase"/>
</dbReference>
<evidence type="ECO:0000313" key="7">
    <source>
        <dbReference type="EMBL" id="MDQ4625165.1"/>
    </source>
</evidence>
<dbReference type="InterPro" id="IPR002173">
    <property type="entry name" value="Carboh/pur_kinase_PfkB_CS"/>
</dbReference>
<dbReference type="InterPro" id="IPR029056">
    <property type="entry name" value="Ribokinase-like"/>
</dbReference>
<evidence type="ECO:0000256" key="4">
    <source>
        <dbReference type="ARBA" id="ARBA00022777"/>
    </source>
</evidence>
<dbReference type="EMBL" id="JAVFKP010000001">
    <property type="protein sequence ID" value="MDQ4625165.1"/>
    <property type="molecule type" value="Genomic_DNA"/>
</dbReference>